<dbReference type="Pfam" id="PF08676">
    <property type="entry name" value="MutL_C"/>
    <property type="match status" value="1"/>
</dbReference>
<keyword evidence="3 4" id="KW-0234">DNA repair</keyword>
<dbReference type="GO" id="GO:0016887">
    <property type="term" value="F:ATP hydrolysis activity"/>
    <property type="evidence" value="ECO:0007669"/>
    <property type="project" value="InterPro"/>
</dbReference>
<name>A0A0A1VPE8_MICAE</name>
<dbReference type="NCBIfam" id="TIGR00585">
    <property type="entry name" value="mutl"/>
    <property type="match status" value="1"/>
</dbReference>
<dbReference type="SUPFAM" id="SSF55874">
    <property type="entry name" value="ATPase domain of HSP90 chaperone/DNA topoisomerase II/histidine kinase"/>
    <property type="match status" value="1"/>
</dbReference>
<accession>A0A0A1VPE8</accession>
<dbReference type="CDD" id="cd00782">
    <property type="entry name" value="MutL_Trans"/>
    <property type="match status" value="1"/>
</dbReference>
<dbReference type="InterPro" id="IPR042121">
    <property type="entry name" value="MutL_C_regsub"/>
</dbReference>
<dbReference type="InterPro" id="IPR013507">
    <property type="entry name" value="DNA_mismatch_S5_2-like"/>
</dbReference>
<dbReference type="Gene3D" id="3.30.1540.20">
    <property type="entry name" value="MutL, C-terminal domain, dimerisation subdomain"/>
    <property type="match status" value="1"/>
</dbReference>
<dbReference type="PROSITE" id="PS00058">
    <property type="entry name" value="DNA_MISMATCH_REPAIR_1"/>
    <property type="match status" value="1"/>
</dbReference>
<dbReference type="Gene3D" id="3.30.230.10">
    <property type="match status" value="1"/>
</dbReference>
<dbReference type="InterPro" id="IPR014721">
    <property type="entry name" value="Ribsml_uS5_D2-typ_fold_subgr"/>
</dbReference>
<dbReference type="Gene3D" id="3.30.565.10">
    <property type="entry name" value="Histidine kinase-like ATPase, C-terminal domain"/>
    <property type="match status" value="1"/>
</dbReference>
<dbReference type="GO" id="GO:0030983">
    <property type="term" value="F:mismatched DNA binding"/>
    <property type="evidence" value="ECO:0007669"/>
    <property type="project" value="InterPro"/>
</dbReference>
<evidence type="ECO:0000259" key="6">
    <source>
        <dbReference type="SMART" id="SM01340"/>
    </source>
</evidence>
<dbReference type="SMART" id="SM01340">
    <property type="entry name" value="DNA_mis_repair"/>
    <property type="match status" value="1"/>
</dbReference>
<keyword evidence="2 4" id="KW-0227">DNA damage</keyword>
<dbReference type="SUPFAM" id="SSF54211">
    <property type="entry name" value="Ribosomal protein S5 domain 2-like"/>
    <property type="match status" value="1"/>
</dbReference>
<feature type="domain" description="DNA mismatch repair protein S5" evidence="6">
    <location>
        <begin position="213"/>
        <end position="333"/>
    </location>
</feature>
<dbReference type="GO" id="GO:0032300">
    <property type="term" value="C:mismatch repair complex"/>
    <property type="evidence" value="ECO:0007669"/>
    <property type="project" value="InterPro"/>
</dbReference>
<comment type="caution">
    <text evidence="7">The sequence shown here is derived from an EMBL/GenBank/DDBJ whole genome shotgun (WGS) entry which is preliminary data.</text>
</comment>
<comment type="similarity">
    <text evidence="1 4">Belongs to the DNA mismatch repair MutL/HexB family.</text>
</comment>
<reference evidence="8" key="1">
    <citation type="journal article" date="2015" name="Genome">
        <title>Whole Genome Sequence of the Non-Microcystin-Producing Microcystis aeruginosa Strain NIES-44.</title>
        <authorList>
            <person name="Okano K."/>
            <person name="Miyata N."/>
            <person name="Ozaki Y."/>
        </authorList>
    </citation>
    <scope>NUCLEOTIDE SEQUENCE [LARGE SCALE GENOMIC DNA]</scope>
    <source>
        <strain evidence="8">NIES-44</strain>
    </source>
</reference>
<dbReference type="EMBL" id="BBPA01000002">
    <property type="protein sequence ID" value="GAL91166.1"/>
    <property type="molecule type" value="Genomic_DNA"/>
</dbReference>
<feature type="domain" description="MutL C-terminal dimerisation" evidence="5">
    <location>
        <begin position="376"/>
        <end position="498"/>
    </location>
</feature>
<dbReference type="SMART" id="SM00853">
    <property type="entry name" value="MutL_C"/>
    <property type="match status" value="1"/>
</dbReference>
<dbReference type="InterPro" id="IPR042120">
    <property type="entry name" value="MutL_C_dimsub"/>
</dbReference>
<dbReference type="InterPro" id="IPR014790">
    <property type="entry name" value="MutL_C"/>
</dbReference>
<dbReference type="InterPro" id="IPR002099">
    <property type="entry name" value="MutL/Mlh/PMS"/>
</dbReference>
<dbReference type="Pfam" id="PF13589">
    <property type="entry name" value="HATPase_c_3"/>
    <property type="match status" value="1"/>
</dbReference>
<dbReference type="Gene3D" id="3.30.1370.100">
    <property type="entry name" value="MutL, C-terminal domain, regulatory subdomain"/>
    <property type="match status" value="1"/>
</dbReference>
<dbReference type="InterPro" id="IPR037198">
    <property type="entry name" value="MutL_C_sf"/>
</dbReference>
<dbReference type="HAMAP" id="MF_00149">
    <property type="entry name" value="DNA_mis_repair"/>
    <property type="match status" value="1"/>
</dbReference>
<dbReference type="InterPro" id="IPR038973">
    <property type="entry name" value="MutL/Mlh/Pms-like"/>
</dbReference>
<evidence type="ECO:0000256" key="1">
    <source>
        <dbReference type="ARBA" id="ARBA00006082"/>
    </source>
</evidence>
<dbReference type="AlphaFoldDB" id="A0A0A1VPE8"/>
<dbReference type="InterPro" id="IPR020667">
    <property type="entry name" value="DNA_mismatch_repair_MutL"/>
</dbReference>
<proteinExistence type="inferred from homology"/>
<comment type="function">
    <text evidence="4">This protein is involved in the repair of mismatches in DNA. It is required for dam-dependent methyl-directed DNA mismatch repair. May act as a 'molecular matchmaker', a protein that promotes the formation of a stable complex between two or more DNA-binding proteins in an ATP-dependent manner without itself being part of a final effector complex.</text>
</comment>
<dbReference type="GO" id="GO:0140664">
    <property type="term" value="F:ATP-dependent DNA damage sensor activity"/>
    <property type="evidence" value="ECO:0007669"/>
    <property type="project" value="InterPro"/>
</dbReference>
<dbReference type="FunFam" id="3.30.565.10:FF:000003">
    <property type="entry name" value="DNA mismatch repair endonuclease MutL"/>
    <property type="match status" value="1"/>
</dbReference>
<dbReference type="RefSeq" id="WP_045356017.1">
    <property type="nucleotide sequence ID" value="NZ_BBPA01000002.1"/>
</dbReference>
<sequence length="550" mass="62501">MTLPIQVLPQDVIDLIAAGEVIDSLGAVVRELVENAIDAGADRITIDISPQNWRIQVSDNGRGMSREDLQLCSYAHSTSKIRQRDDLWQITSLGFRGEALHSIAQVARLRVASRHDDDLGCYCLYNHQGEPDNLETIPIAIGTIVTVENLFGNFPVRRQALPSINKQLKDIQTLIHNFALCHPHITWQVFQDHQDWLRISPGKDASQILPQLVKSLHFNDLASLNLDLTTPDAESAQIELVIGLPDRISRHQPDWVRIAVNGRMVRSSELEQAIFQAFARTVPKDRYPVCFLHLDLNPRSIDWNRHPAKAEIYLHNLIFWQEQIIAAIDKALGLNPEHIPEKAQNQRVSQILKAAEEKSTYIIGEKSPKNRLELKALAQIHQTYIVAEHPNGLWLVEQHIAHERVLYERLEDNWEIVPLDTPIILNQLTTRQIEQLQRLGLEVASFGDRSWAIRSIPVLLKERKDRADALLELSLGGDLQAAQVATACRSAIRNGTALSLEEMQNLLDDWQNTRNPRTCPHGRPIYLSLEETSLARFFRRHWVIGKSHGI</sequence>
<protein>
    <recommendedName>
        <fullName evidence="4">DNA mismatch repair protein MutL</fullName>
    </recommendedName>
</protein>
<organism evidence="7 8">
    <name type="scientific">Microcystis aeruginosa NIES-44</name>
    <dbReference type="NCBI Taxonomy" id="449439"/>
    <lineage>
        <taxon>Bacteria</taxon>
        <taxon>Bacillati</taxon>
        <taxon>Cyanobacteriota</taxon>
        <taxon>Cyanophyceae</taxon>
        <taxon>Oscillatoriophycideae</taxon>
        <taxon>Chroococcales</taxon>
        <taxon>Microcystaceae</taxon>
        <taxon>Microcystis</taxon>
    </lineage>
</organism>
<dbReference type="InterPro" id="IPR036890">
    <property type="entry name" value="HATPase_C_sf"/>
</dbReference>
<dbReference type="NCBIfam" id="NF000951">
    <property type="entry name" value="PRK00095.2-1"/>
    <property type="match status" value="1"/>
</dbReference>
<evidence type="ECO:0000313" key="7">
    <source>
        <dbReference type="EMBL" id="GAL91166.1"/>
    </source>
</evidence>
<dbReference type="Proteomes" id="UP000030321">
    <property type="component" value="Unassembled WGS sequence"/>
</dbReference>
<dbReference type="PANTHER" id="PTHR10073:SF12">
    <property type="entry name" value="DNA MISMATCH REPAIR PROTEIN MLH1"/>
    <property type="match status" value="1"/>
</dbReference>
<evidence type="ECO:0000256" key="4">
    <source>
        <dbReference type="HAMAP-Rule" id="MF_00149"/>
    </source>
</evidence>
<dbReference type="GO" id="GO:0006298">
    <property type="term" value="P:mismatch repair"/>
    <property type="evidence" value="ECO:0007669"/>
    <property type="project" value="UniProtKB-UniRule"/>
</dbReference>
<dbReference type="PANTHER" id="PTHR10073">
    <property type="entry name" value="DNA MISMATCH REPAIR PROTEIN MLH, PMS, MUTL"/>
    <property type="match status" value="1"/>
</dbReference>
<gene>
    <name evidence="4" type="primary">mutL</name>
    <name evidence="7" type="ORF">N44_00535</name>
</gene>
<dbReference type="GO" id="GO:0005524">
    <property type="term" value="F:ATP binding"/>
    <property type="evidence" value="ECO:0007669"/>
    <property type="project" value="InterPro"/>
</dbReference>
<dbReference type="Pfam" id="PF01119">
    <property type="entry name" value="DNA_mis_repair"/>
    <property type="match status" value="1"/>
</dbReference>
<evidence type="ECO:0000259" key="5">
    <source>
        <dbReference type="SMART" id="SM00853"/>
    </source>
</evidence>
<evidence type="ECO:0000256" key="3">
    <source>
        <dbReference type="ARBA" id="ARBA00023204"/>
    </source>
</evidence>
<dbReference type="CDD" id="cd16926">
    <property type="entry name" value="HATPase_MutL-MLH-PMS-like"/>
    <property type="match status" value="1"/>
</dbReference>
<dbReference type="InterPro" id="IPR014762">
    <property type="entry name" value="DNA_mismatch_repair_CS"/>
</dbReference>
<dbReference type="SUPFAM" id="SSF118116">
    <property type="entry name" value="DNA mismatch repair protein MutL"/>
    <property type="match status" value="1"/>
</dbReference>
<evidence type="ECO:0000313" key="8">
    <source>
        <dbReference type="Proteomes" id="UP000030321"/>
    </source>
</evidence>
<dbReference type="InterPro" id="IPR020568">
    <property type="entry name" value="Ribosomal_Su5_D2-typ_SF"/>
</dbReference>
<evidence type="ECO:0000256" key="2">
    <source>
        <dbReference type="ARBA" id="ARBA00022763"/>
    </source>
</evidence>